<protein>
    <submittedName>
        <fullName evidence="3">Short-chain dehydrogenase family protein</fullName>
    </submittedName>
</protein>
<evidence type="ECO:0000313" key="4">
    <source>
        <dbReference type="Proteomes" id="UP000002588"/>
    </source>
</evidence>
<sequence>MTTTIETRLMDLTGRVAFVTGGASGIGRATAHALAAQGARVIVADINETGGWETADAIGTAAGFVHLDVTEETAWCRALDYVISTEGRLDILANVAGIGLGGDFEDLALADWNRLMAVNATGPFLGCKHAIRAMAGSGRPGAIINVGSIAATHAAPDLGGYCASKGALRMLSKSVALYCAHKGYPIRCNAVHPTYVDSEMLDPIAALYGSREAMVQAMARLVPVGRLAKPADVAAAVVYLASDAAGMVTGTELFVDGGQTAGIAPSHFG</sequence>
<name>A1K1F1_AZOSB</name>
<organism evidence="3 4">
    <name type="scientific">Azoarcus sp. (strain BH72)</name>
    <dbReference type="NCBI Taxonomy" id="418699"/>
    <lineage>
        <taxon>Bacteria</taxon>
        <taxon>Pseudomonadati</taxon>
        <taxon>Pseudomonadota</taxon>
        <taxon>Betaproteobacteria</taxon>
        <taxon>Rhodocyclales</taxon>
        <taxon>Zoogloeaceae</taxon>
        <taxon>Azoarcus</taxon>
    </lineage>
</organism>
<dbReference type="SUPFAM" id="SSF51735">
    <property type="entry name" value="NAD(P)-binding Rossmann-fold domains"/>
    <property type="match status" value="1"/>
</dbReference>
<dbReference type="PROSITE" id="PS00061">
    <property type="entry name" value="ADH_SHORT"/>
    <property type="match status" value="1"/>
</dbReference>
<dbReference type="PANTHER" id="PTHR43180:SF66">
    <property type="entry name" value="SHORT-CHAIN DEHYDROGENASE_REDUCTASE FAMILY PROTEIN"/>
    <property type="match status" value="1"/>
</dbReference>
<dbReference type="HOGENOM" id="CLU_010194_1_0_4"/>
<dbReference type="InterPro" id="IPR002347">
    <property type="entry name" value="SDR_fam"/>
</dbReference>
<dbReference type="InterPro" id="IPR036291">
    <property type="entry name" value="NAD(P)-bd_dom_sf"/>
</dbReference>
<dbReference type="FunFam" id="3.40.50.720:FF:000084">
    <property type="entry name" value="Short-chain dehydrogenase reductase"/>
    <property type="match status" value="1"/>
</dbReference>
<dbReference type="Gene3D" id="3.40.50.720">
    <property type="entry name" value="NAD(P)-binding Rossmann-like Domain"/>
    <property type="match status" value="1"/>
</dbReference>
<dbReference type="Proteomes" id="UP000002588">
    <property type="component" value="Chromosome"/>
</dbReference>
<dbReference type="InterPro" id="IPR020904">
    <property type="entry name" value="Sc_DH/Rdtase_CS"/>
</dbReference>
<dbReference type="GO" id="GO:0016491">
    <property type="term" value="F:oxidoreductase activity"/>
    <property type="evidence" value="ECO:0007669"/>
    <property type="project" value="UniProtKB-KW"/>
</dbReference>
<dbReference type="PRINTS" id="PR00081">
    <property type="entry name" value="GDHRDH"/>
</dbReference>
<dbReference type="Pfam" id="PF13561">
    <property type="entry name" value="adh_short_C2"/>
    <property type="match status" value="1"/>
</dbReference>
<comment type="similarity">
    <text evidence="1">Belongs to the short-chain dehydrogenases/reductases (SDR) family.</text>
</comment>
<evidence type="ECO:0000256" key="1">
    <source>
        <dbReference type="ARBA" id="ARBA00006484"/>
    </source>
</evidence>
<dbReference type="eggNOG" id="COG1028">
    <property type="taxonomic scope" value="Bacteria"/>
</dbReference>
<keyword evidence="2" id="KW-0560">Oxidoreductase</keyword>
<gene>
    <name evidence="3" type="ordered locus">azo0038</name>
</gene>
<dbReference type="PRINTS" id="PR00080">
    <property type="entry name" value="SDRFAMILY"/>
</dbReference>
<evidence type="ECO:0000313" key="3">
    <source>
        <dbReference type="EMBL" id="CAL92656.1"/>
    </source>
</evidence>
<dbReference type="STRING" id="62928.azo0038"/>
<dbReference type="PANTHER" id="PTHR43180">
    <property type="entry name" value="3-OXOACYL-(ACYL-CARRIER-PROTEIN) REDUCTASE (AFU_ORTHOLOGUE AFUA_6G11210)"/>
    <property type="match status" value="1"/>
</dbReference>
<reference evidence="3 4" key="1">
    <citation type="journal article" date="2006" name="Nat. Biotechnol.">
        <title>Complete genome of the mutualistic, N2-fixing grass endophyte Azoarcus sp. strain BH72.</title>
        <authorList>
            <person name="Krause A."/>
            <person name="Ramakumar A."/>
            <person name="Bartels D."/>
            <person name="Battistoni F."/>
            <person name="Bekel T."/>
            <person name="Boch J."/>
            <person name="Boehm M."/>
            <person name="Friedrich F."/>
            <person name="Hurek T."/>
            <person name="Krause L."/>
            <person name="Linke B."/>
            <person name="McHardy A.C."/>
            <person name="Sarkar A."/>
            <person name="Schneiker S."/>
            <person name="Syed A.A."/>
            <person name="Thauer R."/>
            <person name="Vorhoelter F.-J."/>
            <person name="Weidner S."/>
            <person name="Puehler A."/>
            <person name="Reinhold-Hurek B."/>
            <person name="Kaiser O."/>
            <person name="Goesmann A."/>
        </authorList>
    </citation>
    <scope>NUCLEOTIDE SEQUENCE [LARGE SCALE GENOMIC DNA]</scope>
    <source>
        <strain evidence="3 4">BH72</strain>
    </source>
</reference>
<keyword evidence="4" id="KW-1185">Reference proteome</keyword>
<dbReference type="EMBL" id="AM406670">
    <property type="protein sequence ID" value="CAL92656.1"/>
    <property type="molecule type" value="Genomic_DNA"/>
</dbReference>
<dbReference type="KEGG" id="azo:azo0038"/>
<accession>A1K1F1</accession>
<dbReference type="AlphaFoldDB" id="A1K1F1"/>
<proteinExistence type="inferred from homology"/>
<evidence type="ECO:0000256" key="2">
    <source>
        <dbReference type="ARBA" id="ARBA00023002"/>
    </source>
</evidence>
<dbReference type="NCBIfam" id="NF005559">
    <property type="entry name" value="PRK07231.1"/>
    <property type="match status" value="1"/>
</dbReference>
<dbReference type="RefSeq" id="WP_011763775.1">
    <property type="nucleotide sequence ID" value="NC_008702.1"/>
</dbReference>